<comment type="function">
    <text evidence="1">Involved in a late step of protoheme IX synthesis.</text>
</comment>
<dbReference type="InterPro" id="IPR011990">
    <property type="entry name" value="TPR-like_helical_dom_sf"/>
</dbReference>
<keyword evidence="8 10" id="KW-0472">Membrane</keyword>
<name>A0A3L7DYA6_9GAMM</name>
<dbReference type="GO" id="GO:0006779">
    <property type="term" value="P:porphyrin-containing compound biosynthetic process"/>
    <property type="evidence" value="ECO:0007669"/>
    <property type="project" value="UniProtKB-KW"/>
</dbReference>
<dbReference type="GO" id="GO:0042168">
    <property type="term" value="P:heme metabolic process"/>
    <property type="evidence" value="ECO:0007669"/>
    <property type="project" value="InterPro"/>
</dbReference>
<dbReference type="AlphaFoldDB" id="A0A3L7DYA6"/>
<keyword evidence="5" id="KW-0997">Cell inner membrane</keyword>
<evidence type="ECO:0000313" key="13">
    <source>
        <dbReference type="Proteomes" id="UP000265509"/>
    </source>
</evidence>
<evidence type="ECO:0000259" key="11">
    <source>
        <dbReference type="Pfam" id="PF07219"/>
    </source>
</evidence>
<evidence type="ECO:0000256" key="2">
    <source>
        <dbReference type="ARBA" id="ARBA00004429"/>
    </source>
</evidence>
<protein>
    <submittedName>
        <fullName evidence="12">Heme biosynthesis protein HemY</fullName>
    </submittedName>
</protein>
<dbReference type="InterPro" id="IPR010817">
    <property type="entry name" value="HemY_N"/>
</dbReference>
<evidence type="ECO:0000256" key="9">
    <source>
        <dbReference type="ARBA" id="ARBA00023244"/>
    </source>
</evidence>
<dbReference type="Pfam" id="PF07219">
    <property type="entry name" value="HemY_N"/>
    <property type="match status" value="1"/>
</dbReference>
<dbReference type="Gene3D" id="1.25.40.10">
    <property type="entry name" value="Tetratricopeptide repeat domain"/>
    <property type="match status" value="2"/>
</dbReference>
<sequence>MRRLFALVLIALLLGVGIVAVIETDPGYVLIAYGNYTLETSLWVGIVLLALFTLAVYLLLRLIRRLLGGQQSLASWIGGRRARAASRLTTRGMISYIEGNWSRARRQLLRGAKNSEAPLVNYLMSARASYRLNEPDKMREYLGAAEDAESEAGIAVELTQAELRLHSGKFEQALATLVRARRNAGRHPYVLDLLHRAYYGLRDWSELAALLPELRKYKVLSADALDALEREIYSEMLAASASADDGGEALRQAWQKMPPALRQDAAILHSYVALLVQGGNHAAAEKVIPRALKQSWDSRLVREFGYVRGEDSARQLAQAESWLSAHRDDPQLQLCLGRLAAREKLWGKARDYFESSYRLERSAEVCAELGRLLVALGEPKVAAAYYREGLQLKETGLPELPMPESTIPAARRLAGS</sequence>
<comment type="pathway">
    <text evidence="3">Porphyrin-containing compound metabolism; protoheme biosynthesis.</text>
</comment>
<accession>A0A3L7DYA6</accession>
<dbReference type="EMBL" id="QRAN01000017">
    <property type="protein sequence ID" value="RLQ20981.1"/>
    <property type="molecule type" value="Genomic_DNA"/>
</dbReference>
<feature type="domain" description="HemY N-terminal" evidence="11">
    <location>
        <begin position="27"/>
        <end position="130"/>
    </location>
</feature>
<gene>
    <name evidence="12" type="ORF">DWB85_14745</name>
</gene>
<organism evidence="12 13">
    <name type="scientific">Seongchinamella sediminis</name>
    <dbReference type="NCBI Taxonomy" id="2283635"/>
    <lineage>
        <taxon>Bacteria</taxon>
        <taxon>Pseudomonadati</taxon>
        <taxon>Pseudomonadota</taxon>
        <taxon>Gammaproteobacteria</taxon>
        <taxon>Cellvibrionales</taxon>
        <taxon>Halieaceae</taxon>
        <taxon>Seongchinamella</taxon>
    </lineage>
</organism>
<comment type="subcellular location">
    <subcellularLocation>
        <location evidence="2">Cell inner membrane</location>
        <topology evidence="2">Multi-pass membrane protein</topology>
    </subcellularLocation>
</comment>
<evidence type="ECO:0000313" key="12">
    <source>
        <dbReference type="EMBL" id="RLQ20981.1"/>
    </source>
</evidence>
<evidence type="ECO:0000256" key="3">
    <source>
        <dbReference type="ARBA" id="ARBA00004744"/>
    </source>
</evidence>
<dbReference type="InterPro" id="IPR005254">
    <property type="entry name" value="Heme_biosyn_assoc_TPR_pro"/>
</dbReference>
<keyword evidence="7 10" id="KW-1133">Transmembrane helix</keyword>
<keyword evidence="6 10" id="KW-0812">Transmembrane</keyword>
<evidence type="ECO:0000256" key="10">
    <source>
        <dbReference type="SAM" id="Phobius"/>
    </source>
</evidence>
<dbReference type="OrthoDB" id="7053339at2"/>
<dbReference type="NCBIfam" id="TIGR00540">
    <property type="entry name" value="TPR_hemY_coli"/>
    <property type="match status" value="1"/>
</dbReference>
<keyword evidence="13" id="KW-1185">Reference proteome</keyword>
<dbReference type="SUPFAM" id="SSF48452">
    <property type="entry name" value="TPR-like"/>
    <property type="match status" value="2"/>
</dbReference>
<reference evidence="12 13" key="1">
    <citation type="submission" date="2018-07" db="EMBL/GenBank/DDBJ databases">
        <title>Halioglobus sp. genome submission.</title>
        <authorList>
            <person name="Ye M.-Q."/>
            <person name="Du Z.-J."/>
        </authorList>
    </citation>
    <scope>NUCLEOTIDE SEQUENCE [LARGE SCALE GENOMIC DNA]</scope>
    <source>
        <strain evidence="12 13">U0301</strain>
    </source>
</reference>
<evidence type="ECO:0000256" key="7">
    <source>
        <dbReference type="ARBA" id="ARBA00022989"/>
    </source>
</evidence>
<dbReference type="UniPathway" id="UPA00252"/>
<dbReference type="GO" id="GO:0005886">
    <property type="term" value="C:plasma membrane"/>
    <property type="evidence" value="ECO:0007669"/>
    <property type="project" value="UniProtKB-SubCell"/>
</dbReference>
<feature type="transmembrane region" description="Helical" evidence="10">
    <location>
        <begin position="40"/>
        <end position="60"/>
    </location>
</feature>
<evidence type="ECO:0000256" key="1">
    <source>
        <dbReference type="ARBA" id="ARBA00002962"/>
    </source>
</evidence>
<keyword evidence="9" id="KW-0627">Porphyrin biosynthesis</keyword>
<dbReference type="Proteomes" id="UP000265509">
    <property type="component" value="Unassembled WGS sequence"/>
</dbReference>
<evidence type="ECO:0000256" key="8">
    <source>
        <dbReference type="ARBA" id="ARBA00023136"/>
    </source>
</evidence>
<evidence type="ECO:0000256" key="6">
    <source>
        <dbReference type="ARBA" id="ARBA00022692"/>
    </source>
</evidence>
<proteinExistence type="predicted"/>
<keyword evidence="4" id="KW-1003">Cell membrane</keyword>
<dbReference type="RefSeq" id="WP_117956160.1">
    <property type="nucleotide sequence ID" value="NZ_QRAN01000017.1"/>
</dbReference>
<evidence type="ECO:0000256" key="4">
    <source>
        <dbReference type="ARBA" id="ARBA00022475"/>
    </source>
</evidence>
<comment type="caution">
    <text evidence="12">The sequence shown here is derived from an EMBL/GenBank/DDBJ whole genome shotgun (WGS) entry which is preliminary data.</text>
</comment>
<evidence type="ECO:0000256" key="5">
    <source>
        <dbReference type="ARBA" id="ARBA00022519"/>
    </source>
</evidence>